<reference evidence="1 2" key="1">
    <citation type="submission" date="2022-05" db="EMBL/GenBank/DDBJ databases">
        <authorList>
            <consortium name="Genoscope - CEA"/>
            <person name="William W."/>
        </authorList>
    </citation>
    <scope>NUCLEOTIDE SEQUENCE [LARGE SCALE GENOMIC DNA]</scope>
</reference>
<proteinExistence type="predicted"/>
<gene>
    <name evidence="1" type="ORF">PEVE_00024997</name>
</gene>
<organism evidence="1 2">
    <name type="scientific">Porites evermanni</name>
    <dbReference type="NCBI Taxonomy" id="104178"/>
    <lineage>
        <taxon>Eukaryota</taxon>
        <taxon>Metazoa</taxon>
        <taxon>Cnidaria</taxon>
        <taxon>Anthozoa</taxon>
        <taxon>Hexacorallia</taxon>
        <taxon>Scleractinia</taxon>
        <taxon>Fungiina</taxon>
        <taxon>Poritidae</taxon>
        <taxon>Porites</taxon>
    </lineage>
</organism>
<evidence type="ECO:0000313" key="1">
    <source>
        <dbReference type="EMBL" id="CAH3192994.1"/>
    </source>
</evidence>
<dbReference type="EMBL" id="CALNXI010003351">
    <property type="protein sequence ID" value="CAH3192994.1"/>
    <property type="molecule type" value="Genomic_DNA"/>
</dbReference>
<sequence>MLKVIVSRKPCLFTQWISVYNNICHYNGAMKHFGKDKGEEKLRLPGNRSIRVDGYVPEEKTIFEFYGCYWHSCPRCCPPHGKHEYKQLSFQFLFNQTMNKENSIKERGWKLQSIWECEWGKEMEEDPETLNFLNCMFNQTYQMSNQT</sequence>
<comment type="caution">
    <text evidence="1">The sequence shown here is derived from an EMBL/GenBank/DDBJ whole genome shotgun (WGS) entry which is preliminary data.</text>
</comment>
<name>A0ABN8SN78_9CNID</name>
<dbReference type="Proteomes" id="UP001159427">
    <property type="component" value="Unassembled WGS sequence"/>
</dbReference>
<dbReference type="Gene3D" id="3.40.960.10">
    <property type="entry name" value="VSR Endonuclease"/>
    <property type="match status" value="1"/>
</dbReference>
<dbReference type="SUPFAM" id="SSF52980">
    <property type="entry name" value="Restriction endonuclease-like"/>
    <property type="match status" value="1"/>
</dbReference>
<keyword evidence="2" id="KW-1185">Reference proteome</keyword>
<evidence type="ECO:0000313" key="2">
    <source>
        <dbReference type="Proteomes" id="UP001159427"/>
    </source>
</evidence>
<accession>A0ABN8SN78</accession>
<protein>
    <submittedName>
        <fullName evidence="1">Uncharacterized protein</fullName>
    </submittedName>
</protein>
<dbReference type="InterPro" id="IPR011335">
    <property type="entry name" value="Restrct_endonuc-II-like"/>
</dbReference>